<dbReference type="CDD" id="cd07989">
    <property type="entry name" value="LPLAT_AGPAT-like"/>
    <property type="match status" value="1"/>
</dbReference>
<evidence type="ECO:0000256" key="18">
    <source>
        <dbReference type="RuleBase" id="RU361267"/>
    </source>
</evidence>
<keyword evidence="12 18" id="KW-0443">Lipid metabolism</keyword>
<comment type="domain">
    <text evidence="18">The HXXXXD motif is essential for acyltransferase activity and may constitute the binding site for the phosphate moiety of the glycerol-3-phosphate.</text>
</comment>
<feature type="transmembrane region" description="Helical" evidence="19">
    <location>
        <begin position="12"/>
        <end position="40"/>
    </location>
</feature>
<keyword evidence="9 18" id="KW-0444">Lipid biosynthesis</keyword>
<evidence type="ECO:0000256" key="2">
    <source>
        <dbReference type="ARBA" id="ARBA00004417"/>
    </source>
</evidence>
<evidence type="ECO:0000256" key="9">
    <source>
        <dbReference type="ARBA" id="ARBA00022516"/>
    </source>
</evidence>
<comment type="pathway">
    <text evidence="3">Phospholipid metabolism; CDP-diacylglycerol biosynthesis; CDP-diacylglycerol from sn-glycerol 3-phosphate: step 2/3.</text>
</comment>
<comment type="subcellular location">
    <subcellularLocation>
        <location evidence="2">Cell inner membrane</location>
        <topology evidence="2">Peripheral membrane protein</topology>
    </subcellularLocation>
</comment>
<dbReference type="EC" id="2.3.1.51" evidence="6 18"/>
<name>A0A419F2S4_9BACT</name>
<evidence type="ECO:0000256" key="12">
    <source>
        <dbReference type="ARBA" id="ARBA00023098"/>
    </source>
</evidence>
<evidence type="ECO:0000313" key="22">
    <source>
        <dbReference type="Proteomes" id="UP000285961"/>
    </source>
</evidence>
<evidence type="ECO:0000256" key="14">
    <source>
        <dbReference type="ARBA" id="ARBA00023209"/>
    </source>
</evidence>
<evidence type="ECO:0000256" key="1">
    <source>
        <dbReference type="ARBA" id="ARBA00001141"/>
    </source>
</evidence>
<evidence type="ECO:0000256" key="3">
    <source>
        <dbReference type="ARBA" id="ARBA00004728"/>
    </source>
</evidence>
<keyword evidence="16 18" id="KW-0012">Acyltransferase</keyword>
<evidence type="ECO:0000256" key="8">
    <source>
        <dbReference type="ARBA" id="ARBA00022475"/>
    </source>
</evidence>
<comment type="catalytic activity">
    <reaction evidence="1 18">
        <text>a 1-acyl-sn-glycero-3-phosphate + an acyl-CoA = a 1,2-diacyl-sn-glycero-3-phosphate + CoA</text>
        <dbReference type="Rhea" id="RHEA:19709"/>
        <dbReference type="ChEBI" id="CHEBI:57287"/>
        <dbReference type="ChEBI" id="CHEBI:57970"/>
        <dbReference type="ChEBI" id="CHEBI:58342"/>
        <dbReference type="ChEBI" id="CHEBI:58608"/>
        <dbReference type="EC" id="2.3.1.51"/>
    </reaction>
</comment>
<dbReference type="PANTHER" id="PTHR10434:SF59">
    <property type="entry name" value="1-ACYL-SN-GLYCEROL-3-PHOSPHATE ACYLTRANSFERASE"/>
    <property type="match status" value="1"/>
</dbReference>
<evidence type="ECO:0000256" key="19">
    <source>
        <dbReference type="SAM" id="Phobius"/>
    </source>
</evidence>
<evidence type="ECO:0000256" key="11">
    <source>
        <dbReference type="ARBA" id="ARBA00022679"/>
    </source>
</evidence>
<organism evidence="21 22">
    <name type="scientific">Candidatus Abyssobacteria bacterium SURF_17</name>
    <dbReference type="NCBI Taxonomy" id="2093361"/>
    <lineage>
        <taxon>Bacteria</taxon>
        <taxon>Pseudomonadati</taxon>
        <taxon>Candidatus Hydrogenedentota</taxon>
        <taxon>Candidatus Abyssobacteria</taxon>
    </lineage>
</organism>
<dbReference type="SMART" id="SM00563">
    <property type="entry name" value="PlsC"/>
    <property type="match status" value="1"/>
</dbReference>
<keyword evidence="19" id="KW-0812">Transmembrane</keyword>
<dbReference type="GO" id="GO:0006654">
    <property type="term" value="P:phosphatidic acid biosynthetic process"/>
    <property type="evidence" value="ECO:0007669"/>
    <property type="project" value="TreeGrafter"/>
</dbReference>
<keyword evidence="19" id="KW-1133">Transmembrane helix</keyword>
<evidence type="ECO:0000256" key="17">
    <source>
        <dbReference type="ARBA" id="ARBA00037183"/>
    </source>
</evidence>
<comment type="caution">
    <text evidence="21">The sequence shown here is derived from an EMBL/GenBank/DDBJ whole genome shotgun (WGS) entry which is preliminary data.</text>
</comment>
<evidence type="ECO:0000256" key="7">
    <source>
        <dbReference type="ARBA" id="ARBA00016139"/>
    </source>
</evidence>
<evidence type="ECO:0000256" key="4">
    <source>
        <dbReference type="ARBA" id="ARBA00005189"/>
    </source>
</evidence>
<keyword evidence="8" id="KW-1003">Cell membrane</keyword>
<dbReference type="PANTHER" id="PTHR10434">
    <property type="entry name" value="1-ACYL-SN-GLYCEROL-3-PHOSPHATE ACYLTRANSFERASE"/>
    <property type="match status" value="1"/>
</dbReference>
<dbReference type="AlphaFoldDB" id="A0A419F2S4"/>
<comment type="similarity">
    <text evidence="5 18">Belongs to the 1-acyl-sn-glycerol-3-phosphate acyltransferase family.</text>
</comment>
<dbReference type="Proteomes" id="UP000285961">
    <property type="component" value="Unassembled WGS sequence"/>
</dbReference>
<evidence type="ECO:0000259" key="20">
    <source>
        <dbReference type="SMART" id="SM00563"/>
    </source>
</evidence>
<keyword evidence="13 19" id="KW-0472">Membrane</keyword>
<evidence type="ECO:0000256" key="6">
    <source>
        <dbReference type="ARBA" id="ARBA00013211"/>
    </source>
</evidence>
<gene>
    <name evidence="21" type="ORF">C4532_05395</name>
</gene>
<dbReference type="GO" id="GO:0003841">
    <property type="term" value="F:1-acylglycerol-3-phosphate O-acyltransferase activity"/>
    <property type="evidence" value="ECO:0007669"/>
    <property type="project" value="UniProtKB-UniRule"/>
</dbReference>
<dbReference type="GO" id="GO:0005886">
    <property type="term" value="C:plasma membrane"/>
    <property type="evidence" value="ECO:0007669"/>
    <property type="project" value="UniProtKB-SubCell"/>
</dbReference>
<sequence>MISGSSTTKRTGFIEASLYAGLIVLYTFVIGVPCLLFTLFNPAGEAGYWFIRTWARLVLWTCGVKVGVAGRENVPLKGPFIVMSTHNSHFDIPVLVKEIPRQFRIVAKSSLFKIPIFGWTMSAAGYVNVNRGSQRQAFASLDKAADRVRMGMPLLIFPEGTRSSDGSLGAFKKGGFVLATRAQVPIIPVAIEGTFRVLPKTTWRICPGPVRVTFGQAIDTTAHSYETKELLMEEVRRAIQRNEEGQRMSHD</sequence>
<reference evidence="21 22" key="1">
    <citation type="journal article" date="2017" name="ISME J.">
        <title>Energy and carbon metabolisms in a deep terrestrial subsurface fluid microbial community.</title>
        <authorList>
            <person name="Momper L."/>
            <person name="Jungbluth S.P."/>
            <person name="Lee M.D."/>
            <person name="Amend J.P."/>
        </authorList>
    </citation>
    <scope>NUCLEOTIDE SEQUENCE [LARGE SCALE GENOMIC DNA]</scope>
    <source>
        <strain evidence="21">SURF_17</strain>
    </source>
</reference>
<evidence type="ECO:0000256" key="5">
    <source>
        <dbReference type="ARBA" id="ARBA00008655"/>
    </source>
</evidence>
<evidence type="ECO:0000256" key="13">
    <source>
        <dbReference type="ARBA" id="ARBA00023136"/>
    </source>
</evidence>
<keyword evidence="15 18" id="KW-1208">Phospholipid metabolism</keyword>
<evidence type="ECO:0000256" key="15">
    <source>
        <dbReference type="ARBA" id="ARBA00023264"/>
    </source>
</evidence>
<dbReference type="InterPro" id="IPR004552">
    <property type="entry name" value="AGP_acyltrans"/>
</dbReference>
<dbReference type="SUPFAM" id="SSF69593">
    <property type="entry name" value="Glycerol-3-phosphate (1)-acyltransferase"/>
    <property type="match status" value="1"/>
</dbReference>
<evidence type="ECO:0000313" key="21">
    <source>
        <dbReference type="EMBL" id="RJP72772.1"/>
    </source>
</evidence>
<keyword evidence="10" id="KW-0997">Cell inner membrane</keyword>
<dbReference type="NCBIfam" id="TIGR00530">
    <property type="entry name" value="AGP_acyltrn"/>
    <property type="match status" value="1"/>
</dbReference>
<keyword evidence="14 18" id="KW-0594">Phospholipid biosynthesis</keyword>
<feature type="domain" description="Phospholipid/glycerol acyltransferase" evidence="20">
    <location>
        <begin position="80"/>
        <end position="194"/>
    </location>
</feature>
<accession>A0A419F2S4</accession>
<evidence type="ECO:0000256" key="10">
    <source>
        <dbReference type="ARBA" id="ARBA00022519"/>
    </source>
</evidence>
<dbReference type="InterPro" id="IPR002123">
    <property type="entry name" value="Plipid/glycerol_acylTrfase"/>
</dbReference>
<proteinExistence type="inferred from homology"/>
<dbReference type="Pfam" id="PF01553">
    <property type="entry name" value="Acyltransferase"/>
    <property type="match status" value="1"/>
</dbReference>
<keyword evidence="11 18" id="KW-0808">Transferase</keyword>
<comment type="function">
    <text evidence="17">Converts lysophosphatidic acid (LPA) into phosphatidic acid by incorporating acyl moiety at the 2 position.</text>
</comment>
<protein>
    <recommendedName>
        <fullName evidence="7 18">1-acyl-sn-glycerol-3-phosphate acyltransferase</fullName>
        <ecNumber evidence="6 18">2.3.1.51</ecNumber>
    </recommendedName>
</protein>
<dbReference type="EMBL" id="QZKI01000039">
    <property type="protein sequence ID" value="RJP72772.1"/>
    <property type="molecule type" value="Genomic_DNA"/>
</dbReference>
<evidence type="ECO:0000256" key="16">
    <source>
        <dbReference type="ARBA" id="ARBA00023315"/>
    </source>
</evidence>
<comment type="pathway">
    <text evidence="4">Lipid metabolism.</text>
</comment>